<protein>
    <submittedName>
        <fullName evidence="3">Maleylpyruvate isomerase N-terminal domain-containing protein</fullName>
    </submittedName>
</protein>
<dbReference type="InterPro" id="IPR024344">
    <property type="entry name" value="MDMPI_metal-binding"/>
</dbReference>
<dbReference type="GO" id="GO:0016853">
    <property type="term" value="F:isomerase activity"/>
    <property type="evidence" value="ECO:0007669"/>
    <property type="project" value="UniProtKB-KW"/>
</dbReference>
<dbReference type="Proteomes" id="UP001612915">
    <property type="component" value="Unassembled WGS sequence"/>
</dbReference>
<name>A0ABW8ANS5_9ACTN</name>
<proteinExistence type="predicted"/>
<dbReference type="EMBL" id="JBITLV010000004">
    <property type="protein sequence ID" value="MFI7588001.1"/>
    <property type="molecule type" value="Genomic_DNA"/>
</dbReference>
<dbReference type="Pfam" id="PF11716">
    <property type="entry name" value="MDMPI_N"/>
    <property type="match status" value="1"/>
</dbReference>
<evidence type="ECO:0000313" key="4">
    <source>
        <dbReference type="Proteomes" id="UP001612915"/>
    </source>
</evidence>
<evidence type="ECO:0000313" key="3">
    <source>
        <dbReference type="EMBL" id="MFI7588001.1"/>
    </source>
</evidence>
<keyword evidence="3" id="KW-0413">Isomerase</keyword>
<accession>A0ABW8ANS5</accession>
<sequence length="257" mass="28003">MTAPALPVDTAPPRRPGPDRASAMALAEAEYLHCATLFERLEPEHWALPTVNTGWTVRDTAGHMLGMMQMVSSLPGLAGQMSTSMREARRAQAPVSIDHLTALQVRRNAGLSTAELIEQWRALTPRAVRGRRRLSGLLGGRTLPEKQLVGGQLERWTFGFLLDVILTRDPFMHRLDIHAATRLPVEVSAEHEGCLVDDVAREWAQRHGRPCTLELTGPAGGRWGDGGEHLTLDALEFCRTVSGRGTGAGLLATAVPF</sequence>
<feature type="region of interest" description="Disordered" evidence="1">
    <location>
        <begin position="1"/>
        <end position="20"/>
    </location>
</feature>
<reference evidence="3 4" key="1">
    <citation type="submission" date="2024-10" db="EMBL/GenBank/DDBJ databases">
        <title>The Natural Products Discovery Center: Release of the First 8490 Sequenced Strains for Exploring Actinobacteria Biosynthetic Diversity.</title>
        <authorList>
            <person name="Kalkreuter E."/>
            <person name="Kautsar S.A."/>
            <person name="Yang D."/>
            <person name="Bader C.D."/>
            <person name="Teijaro C.N."/>
            <person name="Fluegel L."/>
            <person name="Davis C.M."/>
            <person name="Simpson J.R."/>
            <person name="Lauterbach L."/>
            <person name="Steele A.D."/>
            <person name="Gui C."/>
            <person name="Meng S."/>
            <person name="Li G."/>
            <person name="Viehrig K."/>
            <person name="Ye F."/>
            <person name="Su P."/>
            <person name="Kiefer A.F."/>
            <person name="Nichols A."/>
            <person name="Cepeda A.J."/>
            <person name="Yan W."/>
            <person name="Fan B."/>
            <person name="Jiang Y."/>
            <person name="Adhikari A."/>
            <person name="Zheng C.-J."/>
            <person name="Schuster L."/>
            <person name="Cowan T.M."/>
            <person name="Smanski M.J."/>
            <person name="Chevrette M.G."/>
            <person name="De Carvalho L.P.S."/>
            <person name="Shen B."/>
        </authorList>
    </citation>
    <scope>NUCLEOTIDE SEQUENCE [LARGE SCALE GENOMIC DNA]</scope>
    <source>
        <strain evidence="3 4">NPDC049639</strain>
    </source>
</reference>
<feature type="domain" description="Mycothiol-dependent maleylpyruvate isomerase metal-binding" evidence="2">
    <location>
        <begin position="35"/>
        <end position="132"/>
    </location>
</feature>
<evidence type="ECO:0000259" key="2">
    <source>
        <dbReference type="Pfam" id="PF11716"/>
    </source>
</evidence>
<keyword evidence="4" id="KW-1185">Reference proteome</keyword>
<organism evidence="3 4">
    <name type="scientific">Spongisporangium articulatum</name>
    <dbReference type="NCBI Taxonomy" id="3362603"/>
    <lineage>
        <taxon>Bacteria</taxon>
        <taxon>Bacillati</taxon>
        <taxon>Actinomycetota</taxon>
        <taxon>Actinomycetes</taxon>
        <taxon>Kineosporiales</taxon>
        <taxon>Kineosporiaceae</taxon>
        <taxon>Spongisporangium</taxon>
    </lineage>
</organism>
<gene>
    <name evidence="3" type="ORF">ACIB24_13095</name>
</gene>
<dbReference type="InterPro" id="IPR034660">
    <property type="entry name" value="DinB/YfiT-like"/>
</dbReference>
<comment type="caution">
    <text evidence="3">The sequence shown here is derived from an EMBL/GenBank/DDBJ whole genome shotgun (WGS) entry which is preliminary data.</text>
</comment>
<dbReference type="SUPFAM" id="SSF109854">
    <property type="entry name" value="DinB/YfiT-like putative metalloenzymes"/>
    <property type="match status" value="1"/>
</dbReference>
<dbReference type="Gene3D" id="1.20.120.450">
    <property type="entry name" value="dinb family like domain"/>
    <property type="match status" value="1"/>
</dbReference>
<dbReference type="RefSeq" id="WP_398280779.1">
    <property type="nucleotide sequence ID" value="NZ_JBITLV010000004.1"/>
</dbReference>
<evidence type="ECO:0000256" key="1">
    <source>
        <dbReference type="SAM" id="MobiDB-lite"/>
    </source>
</evidence>